<dbReference type="EMBL" id="JAACJK010000225">
    <property type="protein sequence ID" value="KAF5311679.1"/>
    <property type="molecule type" value="Genomic_DNA"/>
</dbReference>
<evidence type="ECO:0000313" key="3">
    <source>
        <dbReference type="EMBL" id="KAF5311679.1"/>
    </source>
</evidence>
<accession>A0A8H5AVE9</accession>
<evidence type="ECO:0000256" key="1">
    <source>
        <dbReference type="SAM" id="MobiDB-lite"/>
    </source>
</evidence>
<protein>
    <recommendedName>
        <fullName evidence="2">T6SS Phospholipase effector Tle1-like catalytic domain-containing protein</fullName>
    </recommendedName>
</protein>
<dbReference type="PANTHER" id="PTHR33840:SF2">
    <property type="entry name" value="TLE1 PHOSPHOLIPASE DOMAIN-CONTAINING PROTEIN"/>
    <property type="match status" value="1"/>
</dbReference>
<evidence type="ECO:0000313" key="4">
    <source>
        <dbReference type="Proteomes" id="UP000541558"/>
    </source>
</evidence>
<gene>
    <name evidence="3" type="ORF">D9611_009547</name>
</gene>
<reference evidence="3 4" key="1">
    <citation type="journal article" date="2020" name="ISME J.">
        <title>Uncovering the hidden diversity of litter-decomposition mechanisms in mushroom-forming fungi.</title>
        <authorList>
            <person name="Floudas D."/>
            <person name="Bentzer J."/>
            <person name="Ahren D."/>
            <person name="Johansson T."/>
            <person name="Persson P."/>
            <person name="Tunlid A."/>
        </authorList>
    </citation>
    <scope>NUCLEOTIDE SEQUENCE [LARGE SCALE GENOMIC DNA]</scope>
    <source>
        <strain evidence="3 4">CBS 175.51</strain>
    </source>
</reference>
<dbReference type="SUPFAM" id="SSF53474">
    <property type="entry name" value="alpha/beta-Hydrolases"/>
    <property type="match status" value="1"/>
</dbReference>
<dbReference type="InterPro" id="IPR029058">
    <property type="entry name" value="AB_hydrolase_fold"/>
</dbReference>
<comment type="caution">
    <text evidence="3">The sequence shown here is derived from an EMBL/GenBank/DDBJ whole genome shotgun (WGS) entry which is preliminary data.</text>
</comment>
<feature type="region of interest" description="Disordered" evidence="1">
    <location>
        <begin position="131"/>
        <end position="180"/>
    </location>
</feature>
<feature type="compositionally biased region" description="Basic and acidic residues" evidence="1">
    <location>
        <begin position="74"/>
        <end position="95"/>
    </location>
</feature>
<name>A0A8H5AVE9_9AGAR</name>
<organism evidence="3 4">
    <name type="scientific">Ephemerocybe angulata</name>
    <dbReference type="NCBI Taxonomy" id="980116"/>
    <lineage>
        <taxon>Eukaryota</taxon>
        <taxon>Fungi</taxon>
        <taxon>Dikarya</taxon>
        <taxon>Basidiomycota</taxon>
        <taxon>Agaricomycotina</taxon>
        <taxon>Agaricomycetes</taxon>
        <taxon>Agaricomycetidae</taxon>
        <taxon>Agaricales</taxon>
        <taxon>Agaricineae</taxon>
        <taxon>Psathyrellaceae</taxon>
        <taxon>Ephemerocybe</taxon>
    </lineage>
</organism>
<feature type="region of interest" description="Disordered" evidence="1">
    <location>
        <begin position="73"/>
        <end position="99"/>
    </location>
</feature>
<dbReference type="InterPro" id="IPR018712">
    <property type="entry name" value="Tle1-like_cat"/>
</dbReference>
<feature type="region of interest" description="Disordered" evidence="1">
    <location>
        <begin position="464"/>
        <end position="496"/>
    </location>
</feature>
<dbReference type="Pfam" id="PF09994">
    <property type="entry name" value="T6SS_Tle1-like_cat"/>
    <property type="match status" value="1"/>
</dbReference>
<dbReference type="AlphaFoldDB" id="A0A8H5AVE9"/>
<dbReference type="OrthoDB" id="3162439at2759"/>
<feature type="domain" description="T6SS Phospholipase effector Tle1-like catalytic" evidence="2">
    <location>
        <begin position="205"/>
        <end position="514"/>
    </location>
</feature>
<keyword evidence="4" id="KW-1185">Reference proteome</keyword>
<sequence length="637" mass="72018">MTAVVWPSQACELCPRPFLHPMNKRSLHMKCIIGSPAAPNHPALGMLNIVRMHSFHTASYYRQVRIRVYLPTRESAKEHPSTDSHRSESPWHRPNDPPPPSQAIYTYLSLCSSSLLISSSFLPRHSQTYRQHPCITKQRRRSPRTELNMTEPLKLRSNTSSSNRPPGPVVDQGANGHGQSSTFAEWLTQTEPESQNQGVRTVRGRTLVLCFDGTAGKYDTHHSNVVTLFSLLSKDPIEQLCYYQPGIGTWFKPGIVSPLLHWGAKVVDLAIAWYLEEHVLDGYRFVMQNYSAGDRICLFGFSRGAYTARALAGMLHKIGLLPKDNDAQMPFAFELFKREDEDGLKLCAGFKGTYCQDVKIEFVGVWDTVASVGVIMGRMLPFTNSNVSIKTFRHALALDEHRARFRPNLWHRAPPEEKPPGGARTVLIPPEHVLHSYHGSDNDPQGISKPKKNLANIFKKGESDLEKAGFGGPSRKDSKGKPPFMRKGTFEGEGSSDVLENSLSYISLRWMVRQAASAGCGIKFDPEALTRAKIELGNGDVPEELSEMDKADALEPIQDCLKKKPLWWALELMPMTYVWQDREGEWHCTWRWHLGKGRTVEDHHPKFHETVKVRSEHKDMGYTPKAEWEVGNETYVR</sequence>
<evidence type="ECO:0000259" key="2">
    <source>
        <dbReference type="Pfam" id="PF09994"/>
    </source>
</evidence>
<proteinExistence type="predicted"/>
<dbReference type="Proteomes" id="UP000541558">
    <property type="component" value="Unassembled WGS sequence"/>
</dbReference>
<dbReference type="PANTHER" id="PTHR33840">
    <property type="match status" value="1"/>
</dbReference>